<accession>A0A6N4TJC1</accession>
<keyword evidence="2" id="KW-1185">Reference proteome</keyword>
<evidence type="ECO:0000313" key="2">
    <source>
        <dbReference type="Proteomes" id="UP000464754"/>
    </source>
</evidence>
<evidence type="ECO:0000313" key="1">
    <source>
        <dbReference type="EMBL" id="BBK22671.1"/>
    </source>
</evidence>
<dbReference type="Pfam" id="PF08863">
    <property type="entry name" value="YolD"/>
    <property type="match status" value="1"/>
</dbReference>
<dbReference type="AlphaFoldDB" id="A0A6N4TJC1"/>
<protein>
    <recommendedName>
        <fullName evidence="3">YolD-like protein</fullName>
    </recommendedName>
</protein>
<reference evidence="2" key="1">
    <citation type="submission" date="2019-05" db="EMBL/GenBank/DDBJ databases">
        <title>Complete genome sequencing of Absiella argi strain JCM 30884.</title>
        <authorList>
            <person name="Sakamoto M."/>
            <person name="Murakami T."/>
            <person name="Mori H."/>
        </authorList>
    </citation>
    <scope>NUCLEOTIDE SEQUENCE [LARGE SCALE GENOMIC DNA]</scope>
    <source>
        <strain evidence="2">JCM 30884</strain>
    </source>
</reference>
<dbReference type="RefSeq" id="WP_118276509.1">
    <property type="nucleotide sequence ID" value="NZ_AP019695.1"/>
</dbReference>
<dbReference type="KEGG" id="aarg:Aargi30884_15740"/>
<evidence type="ECO:0008006" key="3">
    <source>
        <dbReference type="Google" id="ProtNLM"/>
    </source>
</evidence>
<sequence length="112" mass="13232">MQNKNHVGRAKLFLSFDALKGFRSYIKEKERVIVQRPSLSEDDYFNLDRKIHYIKKGMVITIVHYDKGEYVKVTGMVAKIDLDYSKSIRIVNDIIPLKNITEIQCEEIFEYE</sequence>
<proteinExistence type="predicted"/>
<gene>
    <name evidence="1" type="ORF">Aargi30884_15740</name>
</gene>
<dbReference type="Proteomes" id="UP000464754">
    <property type="component" value="Chromosome"/>
</dbReference>
<dbReference type="EMBL" id="AP019695">
    <property type="protein sequence ID" value="BBK22671.1"/>
    <property type="molecule type" value="Genomic_DNA"/>
</dbReference>
<dbReference type="InterPro" id="IPR014962">
    <property type="entry name" value="YolD"/>
</dbReference>
<name>A0A6N4TJC1_9FIRM</name>
<organism evidence="1 2">
    <name type="scientific">Amedibacterium intestinale</name>
    <dbReference type="NCBI Taxonomy" id="2583452"/>
    <lineage>
        <taxon>Bacteria</taxon>
        <taxon>Bacillati</taxon>
        <taxon>Bacillota</taxon>
        <taxon>Erysipelotrichia</taxon>
        <taxon>Erysipelotrichales</taxon>
        <taxon>Erysipelotrichaceae</taxon>
        <taxon>Amedibacterium</taxon>
    </lineage>
</organism>